<dbReference type="Pfam" id="PF00582">
    <property type="entry name" value="Usp"/>
    <property type="match status" value="1"/>
</dbReference>
<gene>
    <name evidence="3" type="ORF">OS129_08675</name>
</gene>
<dbReference type="EMBL" id="JAPMKU010000004">
    <property type="protein sequence ID" value="MCX7468946.1"/>
    <property type="molecule type" value="Genomic_DNA"/>
</dbReference>
<dbReference type="SUPFAM" id="SSF52402">
    <property type="entry name" value="Adenine nucleotide alpha hydrolases-like"/>
    <property type="match status" value="1"/>
</dbReference>
<sequence>MPEPDPTTMLIAYDGSDEARRALNYAAELLSPRHVQIITAWEPMQRQAARAAGAPGVSVVDWSADDDAADPAHDEALAVCREGAEIAESLGLIAHAHLVESTGAIWSAIVDAAEQLRPDVIVTGTRGNTGFRSLLQSSTADNVLHHAGLPVFIVPQLEEETE</sequence>
<organism evidence="3 4">
    <name type="scientific">Corynebacterium pygosceleis</name>
    <dbReference type="NCBI Taxonomy" id="2800406"/>
    <lineage>
        <taxon>Bacteria</taxon>
        <taxon>Bacillati</taxon>
        <taxon>Actinomycetota</taxon>
        <taxon>Actinomycetes</taxon>
        <taxon>Mycobacteriales</taxon>
        <taxon>Corynebacteriaceae</taxon>
        <taxon>Corynebacterium</taxon>
    </lineage>
</organism>
<dbReference type="InterPro" id="IPR006015">
    <property type="entry name" value="Universal_stress_UspA"/>
</dbReference>
<dbReference type="Proteomes" id="UP001071478">
    <property type="component" value="Unassembled WGS sequence"/>
</dbReference>
<dbReference type="CDD" id="cd00293">
    <property type="entry name" value="USP-like"/>
    <property type="match status" value="1"/>
</dbReference>
<dbReference type="Gene3D" id="3.40.50.620">
    <property type="entry name" value="HUPs"/>
    <property type="match status" value="1"/>
</dbReference>
<protein>
    <submittedName>
        <fullName evidence="3">Universal stress protein</fullName>
    </submittedName>
</protein>
<evidence type="ECO:0000313" key="4">
    <source>
        <dbReference type="Proteomes" id="UP001071478"/>
    </source>
</evidence>
<dbReference type="InterPro" id="IPR006016">
    <property type="entry name" value="UspA"/>
</dbReference>
<evidence type="ECO:0000313" key="3">
    <source>
        <dbReference type="EMBL" id="MCX7468946.1"/>
    </source>
</evidence>
<dbReference type="PRINTS" id="PR01438">
    <property type="entry name" value="UNVRSLSTRESS"/>
</dbReference>
<accession>A0A9Q4C9T6</accession>
<evidence type="ECO:0000259" key="2">
    <source>
        <dbReference type="Pfam" id="PF00582"/>
    </source>
</evidence>
<name>A0A9Q4C9T6_9CORY</name>
<proteinExistence type="inferred from homology"/>
<dbReference type="PANTHER" id="PTHR43010:SF1">
    <property type="entry name" value="USPA DOMAIN-CONTAINING PROTEIN"/>
    <property type="match status" value="1"/>
</dbReference>
<dbReference type="RefSeq" id="WP_248168450.1">
    <property type="nucleotide sequence ID" value="NZ_JALNJA010000004.1"/>
</dbReference>
<comment type="caution">
    <text evidence="3">The sequence shown here is derived from an EMBL/GenBank/DDBJ whole genome shotgun (WGS) entry which is preliminary data.</text>
</comment>
<dbReference type="PANTHER" id="PTHR43010">
    <property type="entry name" value="UNIVERSAL STRESS PROTEIN SLR1230"/>
    <property type="match status" value="1"/>
</dbReference>
<comment type="similarity">
    <text evidence="1">Belongs to the universal stress protein A family.</text>
</comment>
<dbReference type="InterPro" id="IPR051688">
    <property type="entry name" value="USP_A"/>
</dbReference>
<reference evidence="3" key="1">
    <citation type="submission" date="2022-11" db="EMBL/GenBank/DDBJ databases">
        <title>Corynebacterium sp. isolated from Penguins.</title>
        <authorList>
            <person name="Sedlar K."/>
            <person name="Svec P."/>
        </authorList>
    </citation>
    <scope>NUCLEOTIDE SEQUENCE</scope>
    <source>
        <strain evidence="3">P7374</strain>
    </source>
</reference>
<evidence type="ECO:0000256" key="1">
    <source>
        <dbReference type="ARBA" id="ARBA00008791"/>
    </source>
</evidence>
<feature type="domain" description="UspA" evidence="2">
    <location>
        <begin position="8"/>
        <end position="155"/>
    </location>
</feature>
<dbReference type="InterPro" id="IPR014729">
    <property type="entry name" value="Rossmann-like_a/b/a_fold"/>
</dbReference>
<dbReference type="AlphaFoldDB" id="A0A9Q4C9T6"/>